<evidence type="ECO:0000256" key="1">
    <source>
        <dbReference type="ARBA" id="ARBA00004123"/>
    </source>
</evidence>
<comment type="subcellular location">
    <subcellularLocation>
        <location evidence="1">Nucleus</location>
    </subcellularLocation>
</comment>
<dbReference type="GO" id="GO:0003677">
    <property type="term" value="F:DNA binding"/>
    <property type="evidence" value="ECO:0007669"/>
    <property type="project" value="TreeGrafter"/>
</dbReference>
<feature type="region of interest" description="Disordered" evidence="4">
    <location>
        <begin position="218"/>
        <end position="240"/>
    </location>
</feature>
<sequence length="300" mass="31608">MLREDDPEERPAFLAAARYNFARSDLVPLLTTYPDDEALVLQTVKVCTLLSMPPDDEVAVADRGASIRAAAAVREAFTVPDALGVVVGLMEAPLAAGRRVQEQGIAAVQLVLALMRNLLALPTDAGNSGGEGPGLRARLLFARRCFEEGVVDVVLLAIQMAQERAFRNEAPLLVEIMLGLLSAVDPSVLLRAGADTKAAEAPKRDLIAGKAEGGCDMSSIPAAPAPRKPAAASASGSALRSHIPRLDRSTAAARALAARAPGRHAHSGAVFVRRHLDHGRDVVLRNNPRRQELPARSGGG</sequence>
<dbReference type="GO" id="GO:0006281">
    <property type="term" value="P:DNA repair"/>
    <property type="evidence" value="ECO:0007669"/>
    <property type="project" value="TreeGrafter"/>
</dbReference>
<organism evidence="6 7">
    <name type="scientific">Prototheca wickerhamii</name>
    <dbReference type="NCBI Taxonomy" id="3111"/>
    <lineage>
        <taxon>Eukaryota</taxon>
        <taxon>Viridiplantae</taxon>
        <taxon>Chlorophyta</taxon>
        <taxon>core chlorophytes</taxon>
        <taxon>Trebouxiophyceae</taxon>
        <taxon>Chlorellales</taxon>
        <taxon>Chlorellaceae</taxon>
        <taxon>Prototheca</taxon>
    </lineage>
</organism>
<dbReference type="GO" id="GO:0000076">
    <property type="term" value="P:DNA replication checkpoint signaling"/>
    <property type="evidence" value="ECO:0007669"/>
    <property type="project" value="TreeGrafter"/>
</dbReference>
<dbReference type="GO" id="GO:0043111">
    <property type="term" value="P:replication fork arrest"/>
    <property type="evidence" value="ECO:0007669"/>
    <property type="project" value="TreeGrafter"/>
</dbReference>
<evidence type="ECO:0000256" key="2">
    <source>
        <dbReference type="ARBA" id="ARBA00023242"/>
    </source>
</evidence>
<dbReference type="PANTHER" id="PTHR22940">
    <property type="entry name" value="TIMEOUT/TIMELESS-2"/>
    <property type="match status" value="1"/>
</dbReference>
<gene>
    <name evidence="6" type="ORF">QBZ16_003589</name>
</gene>
<evidence type="ECO:0000259" key="5">
    <source>
        <dbReference type="Pfam" id="PF04821"/>
    </source>
</evidence>
<name>A0AAD9MHL4_PROWI</name>
<feature type="compositionally biased region" description="Basic and acidic residues" evidence="4">
    <location>
        <begin position="281"/>
        <end position="293"/>
    </location>
</feature>
<dbReference type="GO" id="GO:0031298">
    <property type="term" value="C:replication fork protection complex"/>
    <property type="evidence" value="ECO:0007669"/>
    <property type="project" value="TreeGrafter"/>
</dbReference>
<keyword evidence="2" id="KW-0539">Nucleus</keyword>
<feature type="compositionally biased region" description="Low complexity" evidence="4">
    <location>
        <begin position="228"/>
        <end position="238"/>
    </location>
</feature>
<feature type="region of interest" description="Disordered" evidence="4">
    <location>
        <begin position="281"/>
        <end position="300"/>
    </location>
</feature>
<dbReference type="EMBL" id="JASFZW010000004">
    <property type="protein sequence ID" value="KAK2078749.1"/>
    <property type="molecule type" value="Genomic_DNA"/>
</dbReference>
<keyword evidence="7" id="KW-1185">Reference proteome</keyword>
<dbReference type="PANTHER" id="PTHR22940:SF4">
    <property type="entry name" value="PROTEIN TIMELESS HOMOLOG"/>
    <property type="match status" value="1"/>
</dbReference>
<evidence type="ECO:0000313" key="6">
    <source>
        <dbReference type="EMBL" id="KAK2078749.1"/>
    </source>
</evidence>
<reference evidence="6" key="1">
    <citation type="submission" date="2021-01" db="EMBL/GenBank/DDBJ databases">
        <authorList>
            <person name="Eckstrom K.M.E."/>
        </authorList>
    </citation>
    <scope>NUCLEOTIDE SEQUENCE</scope>
    <source>
        <strain evidence="6">UVCC 0001</strain>
    </source>
</reference>
<dbReference type="InterPro" id="IPR006906">
    <property type="entry name" value="Timeless_N"/>
</dbReference>
<dbReference type="AlphaFoldDB" id="A0AAD9MHL4"/>
<feature type="domain" description="Timeless N-terminal" evidence="5">
    <location>
        <begin position="2"/>
        <end position="202"/>
    </location>
</feature>
<comment type="caution">
    <text evidence="6">The sequence shown here is derived from an EMBL/GenBank/DDBJ whole genome shotgun (WGS) entry which is preliminary data.</text>
</comment>
<dbReference type="Pfam" id="PF04821">
    <property type="entry name" value="TIMELESS"/>
    <property type="match status" value="1"/>
</dbReference>
<evidence type="ECO:0000256" key="4">
    <source>
        <dbReference type="SAM" id="MobiDB-lite"/>
    </source>
</evidence>
<keyword evidence="3" id="KW-0131">Cell cycle</keyword>
<proteinExistence type="predicted"/>
<dbReference type="Proteomes" id="UP001255856">
    <property type="component" value="Unassembled WGS sequence"/>
</dbReference>
<evidence type="ECO:0000313" key="7">
    <source>
        <dbReference type="Proteomes" id="UP001255856"/>
    </source>
</evidence>
<dbReference type="InterPro" id="IPR044998">
    <property type="entry name" value="Timeless"/>
</dbReference>
<protein>
    <recommendedName>
        <fullName evidence="5">Timeless N-terminal domain-containing protein</fullName>
    </recommendedName>
</protein>
<accession>A0AAD9MHL4</accession>
<evidence type="ECO:0000256" key="3">
    <source>
        <dbReference type="ARBA" id="ARBA00023306"/>
    </source>
</evidence>